<feature type="domain" description="PD-(D/E)XK endonuclease-like" evidence="2">
    <location>
        <begin position="109"/>
        <end position="225"/>
    </location>
</feature>
<dbReference type="RefSeq" id="WP_193445544.1">
    <property type="nucleotide sequence ID" value="NZ_BSOQ01000025.1"/>
</dbReference>
<dbReference type="InterPro" id="IPR041679">
    <property type="entry name" value="DNA2/NAM7-like_C"/>
</dbReference>
<dbReference type="SUPFAM" id="SSF52540">
    <property type="entry name" value="P-loop containing nucleoside triphosphate hydrolases"/>
    <property type="match status" value="1"/>
</dbReference>
<organism evidence="5 6">
    <name type="scientific">Rhizobium indigoferae</name>
    <dbReference type="NCBI Taxonomy" id="158891"/>
    <lineage>
        <taxon>Bacteria</taxon>
        <taxon>Pseudomonadati</taxon>
        <taxon>Pseudomonadota</taxon>
        <taxon>Alphaproteobacteria</taxon>
        <taxon>Hyphomicrobiales</taxon>
        <taxon>Rhizobiaceae</taxon>
        <taxon>Rhizobium/Agrobacterium group</taxon>
        <taxon>Rhizobium</taxon>
    </lineage>
</organism>
<dbReference type="PANTHER" id="PTHR10887:SF495">
    <property type="entry name" value="HELICASE SENATAXIN ISOFORM X1-RELATED"/>
    <property type="match status" value="1"/>
</dbReference>
<dbReference type="PANTHER" id="PTHR10887">
    <property type="entry name" value="DNA2/NAM7 HELICASE FAMILY"/>
    <property type="match status" value="1"/>
</dbReference>
<dbReference type="Gene3D" id="3.40.50.300">
    <property type="entry name" value="P-loop containing nucleotide triphosphate hydrolases"/>
    <property type="match status" value="2"/>
</dbReference>
<evidence type="ECO:0000259" key="2">
    <source>
        <dbReference type="Pfam" id="PF12705"/>
    </source>
</evidence>
<evidence type="ECO:0000256" key="1">
    <source>
        <dbReference type="SAM" id="MobiDB-lite"/>
    </source>
</evidence>
<gene>
    <name evidence="5" type="ORF">U5G49_002858</name>
</gene>
<feature type="domain" description="DNA2/NAM7 helicase-like C-terminal" evidence="3">
    <location>
        <begin position="923"/>
        <end position="1101"/>
    </location>
</feature>
<dbReference type="Pfam" id="PF13482">
    <property type="entry name" value="RNase_H_2"/>
    <property type="match status" value="1"/>
</dbReference>
<feature type="domain" description="YprB ribonuclease H-like" evidence="4">
    <location>
        <begin position="321"/>
        <end position="504"/>
    </location>
</feature>
<reference evidence="5 6" key="1">
    <citation type="submission" date="2023-12" db="EMBL/GenBank/DDBJ databases">
        <authorList>
            <person name="Menendez E."/>
            <person name="Kaur S."/>
            <person name="Flores-Felix J.D."/>
            <person name="diCenzo G.C."/>
            <person name="Peix A."/>
            <person name="Velazquez E."/>
        </authorList>
    </citation>
    <scope>NUCLEOTIDE SEQUENCE [LARGE SCALE GENOMIC DNA]</scope>
    <source>
        <strain evidence="5 6">CIP 108029</strain>
    </source>
</reference>
<feature type="region of interest" description="Disordered" evidence="1">
    <location>
        <begin position="515"/>
        <end position="535"/>
    </location>
</feature>
<dbReference type="Pfam" id="PF12705">
    <property type="entry name" value="PDDEXK_1"/>
    <property type="match status" value="1"/>
</dbReference>
<sequence>MQRIGTQLILSAHDLIGHLSCRHLTALDLQVAEGALAKPVHWDPLLEVLRERGLKHEKGFIDNLKTQGLDATVIDGIDVNDDSVGATMDAMRSGQQIVVQAALRDGRWIGRADVLRRVERSSDLGPWSYEIIDTKLSRETKGGTVLQLSLYAELLHTMQGIAPEFVHVVVPWSNFEPQTFRVSDFAAFFRKVRRATEEATAAGRGDRYPEPTEHCDICRWAEQCDARRRDDDHLCLVANISKTQIAELRAHSVMTTKAFANLPSPMPWKPERGSPASFEKARAQAYIQVCAREAGERQFEMLEVIPATGLCRLPEPSPGDIFFDIEGDPFIGEHGLEYLFGYHYRDEAGNLVRIADWAFDRNSEKVVFERFMGFVTERRTQFPDLHIYHYAPYEPATLKRLMGRYATRESEVDNLLRGNVLVDLYSVVRNAIRASVESYSIKKLEPFYGFERSTPLRDANVALSALQVALELDDGRSISDDTKTVVAAYNDDDCRSTEALRGWLERLRTDAIASGTVIDRPSPENEEPSESVSERDARVAELIERLTRDVPVDAAERTPAEHGRWILAHSLGWHRREAKAGWWEYFRLCDLTAEELLDEKAALGGLRFVGTVERTKGGMPTDRYEFDMQDTEIREEDELRAAGGETFGKVVATSQDARTLDVRKSKKSADLHPDGVFAHTLIRTPEQENSLLRLGEYVADHGIEGIGPNQAARDLLLRQPPRVAEPLHRDGEDTLTCAVRIAPQLQGGVLPIQGPPGTGKSFTAAHMIFTLLKLGKRVGITANSHKVIRHLIDKTIEVAKEEGTKVQAGQKLSSKVEDTDDVRFYVDNGTAVMAIGSGDVKLMGGTSFFWAREDAAGSVDVLFVDEAAQMALANVLAVSQAGSTLVLLGDPQQLEQPTQGSHPDGTGVSALDHLLRGQKTIAPEQGLFLGKTWRLHPDITAFNSELFYEGKLDSEKACSVQGTASAGPFKGTGLRYVPVRHSGNQSRSIEEADAVAQIVETILGSQMHWTDRKGVTRPLALGDINIIAPYNAHVFEIQKRIPGAHVGTVDKFQGQEAPIAIYSTATSSYADAPRGMEFLYSSNRLNVAISRAKCMAILIASPELFEVECKTPRQMQLANAFCRYLEMAEVVEI</sequence>
<dbReference type="CDD" id="cd17934">
    <property type="entry name" value="DEXXQc_Upf1-like"/>
    <property type="match status" value="1"/>
</dbReference>
<dbReference type="Proteomes" id="UP001322785">
    <property type="component" value="Chromosome"/>
</dbReference>
<proteinExistence type="predicted"/>
<protein>
    <submittedName>
        <fullName evidence="5">TM0106 family RecB-like putative nuclease</fullName>
    </submittedName>
</protein>
<dbReference type="InterPro" id="IPR027417">
    <property type="entry name" value="P-loop_NTPase"/>
</dbReference>
<keyword evidence="6" id="KW-1185">Reference proteome</keyword>
<dbReference type="NCBIfam" id="TIGR03491">
    <property type="entry name" value="TM0106 family RecB-like putative nuclease"/>
    <property type="match status" value="1"/>
</dbReference>
<dbReference type="CDD" id="cd18808">
    <property type="entry name" value="SF1_C_Upf1"/>
    <property type="match status" value="1"/>
</dbReference>
<dbReference type="InterPro" id="IPR038726">
    <property type="entry name" value="PDDEXK_AddAB-type"/>
</dbReference>
<dbReference type="Pfam" id="PF13087">
    <property type="entry name" value="AAA_12"/>
    <property type="match status" value="1"/>
</dbReference>
<dbReference type="InterPro" id="IPR019993">
    <property type="entry name" value="RecB_nuclease_TM0106_put"/>
</dbReference>
<accession>A0ABZ0ZGN5</accession>
<evidence type="ECO:0000313" key="5">
    <source>
        <dbReference type="EMBL" id="WQN37722.1"/>
    </source>
</evidence>
<evidence type="ECO:0000313" key="6">
    <source>
        <dbReference type="Proteomes" id="UP001322785"/>
    </source>
</evidence>
<dbReference type="InterPro" id="IPR047187">
    <property type="entry name" value="SF1_C_Upf1"/>
</dbReference>
<name>A0ABZ0ZGN5_9HYPH</name>
<dbReference type="EMBL" id="CP140635">
    <property type="protein sequence ID" value="WQN37722.1"/>
    <property type="molecule type" value="Genomic_DNA"/>
</dbReference>
<evidence type="ECO:0000259" key="3">
    <source>
        <dbReference type="Pfam" id="PF13087"/>
    </source>
</evidence>
<evidence type="ECO:0000259" key="4">
    <source>
        <dbReference type="Pfam" id="PF13482"/>
    </source>
</evidence>
<dbReference type="InterPro" id="IPR045055">
    <property type="entry name" value="DNA2/NAM7-like"/>
</dbReference>
<dbReference type="Pfam" id="PF13604">
    <property type="entry name" value="AAA_30"/>
    <property type="match status" value="1"/>
</dbReference>
<dbReference type="InterPro" id="IPR038720">
    <property type="entry name" value="YprB_RNase_H-like_dom"/>
</dbReference>